<dbReference type="SUPFAM" id="SSF46626">
    <property type="entry name" value="Cytochrome c"/>
    <property type="match status" value="2"/>
</dbReference>
<keyword evidence="5" id="KW-0574">Periplasm</keyword>
<comment type="caution">
    <text evidence="10">The sequence shown here is derived from an EMBL/GenBank/DDBJ whole genome shotgun (WGS) entry which is preliminary data.</text>
</comment>
<dbReference type="InterPro" id="IPR026259">
    <property type="entry name" value="MauG/Cytc_peroxidase"/>
</dbReference>
<dbReference type="PANTHER" id="PTHR30600:SF10">
    <property type="entry name" value="BLL6722 PROTEIN"/>
    <property type="match status" value="1"/>
</dbReference>
<dbReference type="Gene3D" id="1.10.760.10">
    <property type="entry name" value="Cytochrome c-like domain"/>
    <property type="match status" value="2"/>
</dbReference>
<dbReference type="Pfam" id="PF03150">
    <property type="entry name" value="CCP_MauG"/>
    <property type="match status" value="1"/>
</dbReference>
<dbReference type="GO" id="GO:0004601">
    <property type="term" value="F:peroxidase activity"/>
    <property type="evidence" value="ECO:0007669"/>
    <property type="project" value="UniProtKB-KW"/>
</dbReference>
<dbReference type="InterPro" id="IPR051395">
    <property type="entry name" value="Cytochrome_c_Peroxidase/MauG"/>
</dbReference>
<feature type="domain" description="Cytochrome c" evidence="9">
    <location>
        <begin position="229"/>
        <end position="365"/>
    </location>
</feature>
<proteinExistence type="predicted"/>
<dbReference type="PROSITE" id="PS51007">
    <property type="entry name" value="CYTC"/>
    <property type="match status" value="2"/>
</dbReference>
<evidence type="ECO:0000313" key="11">
    <source>
        <dbReference type="Proteomes" id="UP000647133"/>
    </source>
</evidence>
<keyword evidence="2 8" id="KW-0349">Heme</keyword>
<evidence type="ECO:0000256" key="8">
    <source>
        <dbReference type="PROSITE-ProRule" id="PRU00433"/>
    </source>
</evidence>
<keyword evidence="11" id="KW-1185">Reference proteome</keyword>
<evidence type="ECO:0000256" key="6">
    <source>
        <dbReference type="ARBA" id="ARBA00023002"/>
    </source>
</evidence>
<dbReference type="RefSeq" id="WP_192009001.1">
    <property type="nucleotide sequence ID" value="NZ_JACYTQ010000002.1"/>
</dbReference>
<protein>
    <submittedName>
        <fullName evidence="10">Cytochrome-c peroxidase</fullName>
    </submittedName>
</protein>
<evidence type="ECO:0000256" key="2">
    <source>
        <dbReference type="ARBA" id="ARBA00022617"/>
    </source>
</evidence>
<comment type="subcellular location">
    <subcellularLocation>
        <location evidence="1">Periplasm</location>
    </subcellularLocation>
</comment>
<evidence type="ECO:0000256" key="3">
    <source>
        <dbReference type="ARBA" id="ARBA00022723"/>
    </source>
</evidence>
<accession>A0ABR9AJM4</accession>
<dbReference type="InterPro" id="IPR009056">
    <property type="entry name" value="Cyt_c-like_dom"/>
</dbReference>
<evidence type="ECO:0000256" key="1">
    <source>
        <dbReference type="ARBA" id="ARBA00004418"/>
    </source>
</evidence>
<evidence type="ECO:0000256" key="7">
    <source>
        <dbReference type="ARBA" id="ARBA00023004"/>
    </source>
</evidence>
<dbReference type="EMBL" id="JACYTQ010000002">
    <property type="protein sequence ID" value="MBD8488105.1"/>
    <property type="molecule type" value="Genomic_DNA"/>
</dbReference>
<dbReference type="InterPro" id="IPR004852">
    <property type="entry name" value="Di-haem_cyt_c_peroxidsae"/>
</dbReference>
<feature type="domain" description="Cytochrome c" evidence="9">
    <location>
        <begin position="77"/>
        <end position="209"/>
    </location>
</feature>
<dbReference type="PIRSF" id="PIRSF000294">
    <property type="entry name" value="Cytochrome-c_peroxidase"/>
    <property type="match status" value="1"/>
</dbReference>
<evidence type="ECO:0000256" key="4">
    <source>
        <dbReference type="ARBA" id="ARBA00022729"/>
    </source>
</evidence>
<dbReference type="Proteomes" id="UP000647133">
    <property type="component" value="Unassembled WGS sequence"/>
</dbReference>
<dbReference type="PANTHER" id="PTHR30600">
    <property type="entry name" value="CYTOCHROME C PEROXIDASE-RELATED"/>
    <property type="match status" value="1"/>
</dbReference>
<evidence type="ECO:0000256" key="5">
    <source>
        <dbReference type="ARBA" id="ARBA00022764"/>
    </source>
</evidence>
<evidence type="ECO:0000259" key="9">
    <source>
        <dbReference type="PROSITE" id="PS51007"/>
    </source>
</evidence>
<keyword evidence="10" id="KW-0575">Peroxidase</keyword>
<keyword evidence="6" id="KW-0560">Oxidoreductase</keyword>
<keyword evidence="7 8" id="KW-0408">Iron</keyword>
<keyword evidence="3 8" id="KW-0479">Metal-binding</keyword>
<gene>
    <name evidence="10" type="ORF">IFO69_05035</name>
</gene>
<reference evidence="10 11" key="1">
    <citation type="submission" date="2020-09" db="EMBL/GenBank/DDBJ databases">
        <title>Echinicola sp. CAU 1574 isolated from sand of Sido Beach.</title>
        <authorList>
            <person name="Kim W."/>
        </authorList>
    </citation>
    <scope>NUCLEOTIDE SEQUENCE [LARGE SCALE GENOMIC DNA]</scope>
    <source>
        <strain evidence="10 11">CAU 1574</strain>
    </source>
</reference>
<sequence length="378" mass="43213">MKTRQNKSVNIILILATLLWCGFITYQRCQYTADELREIYSKPSSEWPSPNVDEGIVWEEIAPIPPSPYKDVDSLQTLVDLGKVLFFDPRLSSSGQISCSSCHDPQLSWSNGRTVGIGHDHQLGQRNTPSLFYTWAGKSFFWDGRANSLEDQAKQPVANPVEMHQGLDDLPAKLDQIPGYHPYFEEAFGDGQITVDRIASALAYFQRTLEGRTSDLDKFLKGKKDAISDETLRGLHLFRTKARCMNCHNGPFLTDNKFHNLGLHYFGRKYEDLGRYNITKDTADVGKFKTPTLREVMRTGPWMHNGLFHSMEGIMNMYDHGMARPKPRPEFKDDPLWPTTSEILKPLGLTQEEKEDLMAFLQSMTTTIYRMPRPELPQ</sequence>
<keyword evidence="4" id="KW-0732">Signal</keyword>
<name>A0ABR9AJM4_9BACT</name>
<organism evidence="10 11">
    <name type="scientific">Echinicola arenosa</name>
    <dbReference type="NCBI Taxonomy" id="2774144"/>
    <lineage>
        <taxon>Bacteria</taxon>
        <taxon>Pseudomonadati</taxon>
        <taxon>Bacteroidota</taxon>
        <taxon>Cytophagia</taxon>
        <taxon>Cytophagales</taxon>
        <taxon>Cyclobacteriaceae</taxon>
        <taxon>Echinicola</taxon>
    </lineage>
</organism>
<dbReference type="InterPro" id="IPR036909">
    <property type="entry name" value="Cyt_c-like_dom_sf"/>
</dbReference>
<evidence type="ECO:0000313" key="10">
    <source>
        <dbReference type="EMBL" id="MBD8488105.1"/>
    </source>
</evidence>